<evidence type="ECO:0008006" key="6">
    <source>
        <dbReference type="Google" id="ProtNLM"/>
    </source>
</evidence>
<keyword evidence="2" id="KW-0472">Membrane</keyword>
<dbReference type="GO" id="GO:0045651">
    <property type="term" value="P:positive regulation of macrophage differentiation"/>
    <property type="evidence" value="ECO:0007669"/>
    <property type="project" value="TreeGrafter"/>
</dbReference>
<keyword evidence="2" id="KW-0812">Transmembrane</keyword>
<keyword evidence="5" id="KW-1185">Reference proteome</keyword>
<dbReference type="InterPro" id="IPR008001">
    <property type="entry name" value="MCSF-1"/>
</dbReference>
<dbReference type="GO" id="GO:0008083">
    <property type="term" value="F:growth factor activity"/>
    <property type="evidence" value="ECO:0007669"/>
    <property type="project" value="InterPro"/>
</dbReference>
<evidence type="ECO:0000256" key="1">
    <source>
        <dbReference type="SAM" id="MobiDB-lite"/>
    </source>
</evidence>
<feature type="region of interest" description="Disordered" evidence="1">
    <location>
        <begin position="346"/>
        <end position="368"/>
    </location>
</feature>
<comment type="caution">
    <text evidence="4">The sequence shown here is derived from an EMBL/GenBank/DDBJ whole genome shotgun (WGS) entry which is preliminary data.</text>
</comment>
<accession>A0A3M0JEH8</accession>
<dbReference type="GO" id="GO:0005125">
    <property type="term" value="F:cytokine activity"/>
    <property type="evidence" value="ECO:0007669"/>
    <property type="project" value="InterPro"/>
</dbReference>
<keyword evidence="2" id="KW-1133">Transmembrane helix</keyword>
<dbReference type="Proteomes" id="UP000269221">
    <property type="component" value="Unassembled WGS sequence"/>
</dbReference>
<dbReference type="Pfam" id="PF05337">
    <property type="entry name" value="CSF-1"/>
    <property type="match status" value="1"/>
</dbReference>
<dbReference type="GO" id="GO:0030316">
    <property type="term" value="P:osteoclast differentiation"/>
    <property type="evidence" value="ECO:0007669"/>
    <property type="project" value="TreeGrafter"/>
</dbReference>
<keyword evidence="3" id="KW-0732">Signal</keyword>
<gene>
    <name evidence="4" type="ORF">DUI87_24172</name>
</gene>
<feature type="region of interest" description="Disordered" evidence="1">
    <location>
        <begin position="244"/>
        <end position="266"/>
    </location>
</feature>
<organism evidence="4 5">
    <name type="scientific">Hirundo rustica rustica</name>
    <dbReference type="NCBI Taxonomy" id="333673"/>
    <lineage>
        <taxon>Eukaryota</taxon>
        <taxon>Metazoa</taxon>
        <taxon>Chordata</taxon>
        <taxon>Craniata</taxon>
        <taxon>Vertebrata</taxon>
        <taxon>Euteleostomi</taxon>
        <taxon>Archelosauria</taxon>
        <taxon>Archosauria</taxon>
        <taxon>Dinosauria</taxon>
        <taxon>Saurischia</taxon>
        <taxon>Theropoda</taxon>
        <taxon>Coelurosauria</taxon>
        <taxon>Aves</taxon>
        <taxon>Neognathae</taxon>
        <taxon>Neoaves</taxon>
        <taxon>Telluraves</taxon>
        <taxon>Australaves</taxon>
        <taxon>Passeriformes</taxon>
        <taxon>Sylvioidea</taxon>
        <taxon>Hirundinidae</taxon>
        <taxon>Hirundo</taxon>
    </lineage>
</organism>
<evidence type="ECO:0000256" key="3">
    <source>
        <dbReference type="SAM" id="SignalP"/>
    </source>
</evidence>
<sequence>MSVSVQIYRAHVCLLRCSLLSSLLLLLLLRIHETEQNSYCQQIITERHLAELEELADTQMQHPGRVSFKFIDKMQLNDSVCYVKAAFPLMGRILERTEFKENSSNARKMQTVRRMYNSIDENVDPCIREEDDEERTLSQMCFKEFTTSPYEMLVLVKDFFQDIKRLLQNQETFEKDCSRVYRRACPGPRKAGSSPGVGTDPDCNCLSPALPSATQPSLSAAAGRDVAPASTRVPSSLLHATLADLEAPSQPPSSTDGGSGTEEVLGAGVGDPALALAPGMKRTAPAGSAEALKDPAGTLSLALGDVPVLRGDGELVEWGTGHLPQDPGQQWGGSILPDQPGGLGIAPRTASPSAGSTGGGARIRPAAAAEPVTQLRFSRMAPELRAPGSPGDRARAWGWGLSRLRDPEDGGGAGPSFDSGFVLGAEQRRKEPPVREGRQEPLIYITVASVVAVLLATGGLLFYKYKSRGPRQDVKLLGGRIRMEGGLARASLATILP</sequence>
<name>A0A3M0JEH8_HIRRU</name>
<evidence type="ECO:0000313" key="5">
    <source>
        <dbReference type="Proteomes" id="UP000269221"/>
    </source>
</evidence>
<feature type="signal peptide" evidence="3">
    <location>
        <begin position="1"/>
        <end position="36"/>
    </location>
</feature>
<dbReference type="Gene3D" id="1.20.1250.10">
    <property type="match status" value="1"/>
</dbReference>
<dbReference type="AlphaFoldDB" id="A0A3M0JEH8"/>
<dbReference type="GO" id="GO:0005615">
    <property type="term" value="C:extracellular space"/>
    <property type="evidence" value="ECO:0007669"/>
    <property type="project" value="TreeGrafter"/>
</dbReference>
<evidence type="ECO:0000256" key="2">
    <source>
        <dbReference type="SAM" id="Phobius"/>
    </source>
</evidence>
<dbReference type="PANTHER" id="PTHR10058:SF0">
    <property type="entry name" value="MACROPHAGE COLONY-STIMULATING FACTOR 1"/>
    <property type="match status" value="1"/>
</dbReference>
<reference evidence="4 5" key="1">
    <citation type="submission" date="2018-07" db="EMBL/GenBank/DDBJ databases">
        <title>A high quality draft genome assembly of the barn swallow (H. rustica rustica).</title>
        <authorList>
            <person name="Formenti G."/>
            <person name="Chiara M."/>
            <person name="Poveda L."/>
            <person name="Francoijs K.-J."/>
            <person name="Bonisoli-Alquati A."/>
            <person name="Canova L."/>
            <person name="Gianfranceschi L."/>
            <person name="Horner D.S."/>
            <person name="Saino N."/>
        </authorList>
    </citation>
    <scope>NUCLEOTIDE SEQUENCE [LARGE SCALE GENOMIC DNA]</scope>
    <source>
        <strain evidence="4">Chelidonia</strain>
        <tissue evidence="4">Blood</tissue>
    </source>
</reference>
<evidence type="ECO:0000313" key="4">
    <source>
        <dbReference type="EMBL" id="RMB99435.1"/>
    </source>
</evidence>
<feature type="chain" id="PRO_5018185448" description="Macrophage colony-stimulating factor 1" evidence="3">
    <location>
        <begin position="37"/>
        <end position="497"/>
    </location>
</feature>
<dbReference type="InterPro" id="IPR009079">
    <property type="entry name" value="4_helix_cytokine-like_core"/>
</dbReference>
<dbReference type="PANTHER" id="PTHR10058">
    <property type="entry name" value="MACROPHAGE COLONY STIMULATING FACTOR"/>
    <property type="match status" value="1"/>
</dbReference>
<proteinExistence type="predicted"/>
<feature type="transmembrane region" description="Helical" evidence="2">
    <location>
        <begin position="442"/>
        <end position="463"/>
    </location>
</feature>
<dbReference type="STRING" id="333673.A0A3M0JEH8"/>
<dbReference type="SUPFAM" id="SSF47266">
    <property type="entry name" value="4-helical cytokines"/>
    <property type="match status" value="1"/>
</dbReference>
<dbReference type="OrthoDB" id="8702024at2759"/>
<protein>
    <recommendedName>
        <fullName evidence="6">Macrophage colony-stimulating factor 1</fullName>
    </recommendedName>
</protein>
<dbReference type="GO" id="GO:0016020">
    <property type="term" value="C:membrane"/>
    <property type="evidence" value="ECO:0007669"/>
    <property type="project" value="InterPro"/>
</dbReference>
<dbReference type="EMBL" id="QRBI01000149">
    <property type="protein sequence ID" value="RMB99435.1"/>
    <property type="molecule type" value="Genomic_DNA"/>
</dbReference>